<organism evidence="2 3">
    <name type="scientific">Catenuloplanes atrovinosus</name>
    <dbReference type="NCBI Taxonomy" id="137266"/>
    <lineage>
        <taxon>Bacteria</taxon>
        <taxon>Bacillati</taxon>
        <taxon>Actinomycetota</taxon>
        <taxon>Actinomycetes</taxon>
        <taxon>Micromonosporales</taxon>
        <taxon>Micromonosporaceae</taxon>
        <taxon>Catenuloplanes</taxon>
    </lineage>
</organism>
<feature type="region of interest" description="Disordered" evidence="1">
    <location>
        <begin position="1"/>
        <end position="61"/>
    </location>
</feature>
<proteinExistence type="predicted"/>
<name>A0AAE3YVZ9_9ACTN</name>
<accession>A0AAE3YVZ9</accession>
<dbReference type="EMBL" id="JAVDYB010000001">
    <property type="protein sequence ID" value="MDR7279631.1"/>
    <property type="molecule type" value="Genomic_DNA"/>
</dbReference>
<keyword evidence="3" id="KW-1185">Reference proteome</keyword>
<reference evidence="2" key="1">
    <citation type="submission" date="2023-07" db="EMBL/GenBank/DDBJ databases">
        <title>Sequencing the genomes of 1000 actinobacteria strains.</title>
        <authorList>
            <person name="Klenk H.-P."/>
        </authorList>
    </citation>
    <scope>NUCLEOTIDE SEQUENCE</scope>
    <source>
        <strain evidence="2">DSM 44707</strain>
    </source>
</reference>
<sequence>MARTEKPAAQEKVRSKTPKPGHLPISEFAADRPGAPSPFGDDQTFPLPVERLTYHRSDSGH</sequence>
<evidence type="ECO:0000256" key="1">
    <source>
        <dbReference type="SAM" id="MobiDB-lite"/>
    </source>
</evidence>
<comment type="caution">
    <text evidence="2">The sequence shown here is derived from an EMBL/GenBank/DDBJ whole genome shotgun (WGS) entry which is preliminary data.</text>
</comment>
<evidence type="ECO:0000313" key="2">
    <source>
        <dbReference type="EMBL" id="MDR7279631.1"/>
    </source>
</evidence>
<dbReference type="AlphaFoldDB" id="A0AAE3YVZ9"/>
<dbReference type="Proteomes" id="UP001183643">
    <property type="component" value="Unassembled WGS sequence"/>
</dbReference>
<dbReference type="RefSeq" id="WP_310373560.1">
    <property type="nucleotide sequence ID" value="NZ_JAVDYB010000001.1"/>
</dbReference>
<gene>
    <name evidence="2" type="ORF">J2S41_006409</name>
</gene>
<feature type="compositionally biased region" description="Basic and acidic residues" evidence="1">
    <location>
        <begin position="52"/>
        <end position="61"/>
    </location>
</feature>
<evidence type="ECO:0000313" key="3">
    <source>
        <dbReference type="Proteomes" id="UP001183643"/>
    </source>
</evidence>
<protein>
    <submittedName>
        <fullName evidence="2">Uncharacterized protein</fullName>
    </submittedName>
</protein>
<feature type="compositionally biased region" description="Basic and acidic residues" evidence="1">
    <location>
        <begin position="1"/>
        <end position="14"/>
    </location>
</feature>